<accession>A0A928YU74</accession>
<proteinExistence type="predicted"/>
<sequence length="112" mass="11654">MKYPGIVFACLLLSSHSFAKSGDFGVEVDVSTVGLLPPRLETVTVATVKPGSSAAKQGIQPGDKVVSIDGCEIPGCSAFKAKKKMNKKPGETATFEVINQDGEAVSIILTAE</sequence>
<dbReference type="Pfam" id="PF13180">
    <property type="entry name" value="PDZ_2"/>
    <property type="match status" value="1"/>
</dbReference>
<protein>
    <submittedName>
        <fullName evidence="3">PDZ domain-containing protein</fullName>
    </submittedName>
</protein>
<dbReference type="InterPro" id="IPR036034">
    <property type="entry name" value="PDZ_sf"/>
</dbReference>
<comment type="caution">
    <text evidence="3">The sequence shown here is derived from an EMBL/GenBank/DDBJ whole genome shotgun (WGS) entry which is preliminary data.</text>
</comment>
<evidence type="ECO:0000313" key="4">
    <source>
        <dbReference type="Proteomes" id="UP000652567"/>
    </source>
</evidence>
<dbReference type="Proteomes" id="UP000652567">
    <property type="component" value="Unassembled WGS sequence"/>
</dbReference>
<dbReference type="AlphaFoldDB" id="A0A928YU74"/>
<gene>
    <name evidence="3" type="ORF">C4F51_08110</name>
</gene>
<organism evidence="3 4">
    <name type="scientific">Cellvibrio polysaccharolyticus</name>
    <dbReference type="NCBI Taxonomy" id="2082724"/>
    <lineage>
        <taxon>Bacteria</taxon>
        <taxon>Pseudomonadati</taxon>
        <taxon>Pseudomonadota</taxon>
        <taxon>Gammaproteobacteria</taxon>
        <taxon>Cellvibrionales</taxon>
        <taxon>Cellvibrionaceae</taxon>
        <taxon>Cellvibrio</taxon>
    </lineage>
</organism>
<dbReference type="InterPro" id="IPR001478">
    <property type="entry name" value="PDZ"/>
</dbReference>
<evidence type="ECO:0000259" key="2">
    <source>
        <dbReference type="PROSITE" id="PS50106"/>
    </source>
</evidence>
<keyword evidence="1" id="KW-0732">Signal</keyword>
<dbReference type="SMART" id="SM00228">
    <property type="entry name" value="PDZ"/>
    <property type="match status" value="1"/>
</dbReference>
<keyword evidence="4" id="KW-1185">Reference proteome</keyword>
<feature type="domain" description="PDZ" evidence="2">
    <location>
        <begin position="20"/>
        <end position="70"/>
    </location>
</feature>
<dbReference type="Gene3D" id="2.30.42.10">
    <property type="match status" value="1"/>
</dbReference>
<evidence type="ECO:0000313" key="3">
    <source>
        <dbReference type="EMBL" id="MBE8717150.1"/>
    </source>
</evidence>
<evidence type="ECO:0000256" key="1">
    <source>
        <dbReference type="SAM" id="SignalP"/>
    </source>
</evidence>
<reference evidence="3" key="1">
    <citation type="submission" date="2018-07" db="EMBL/GenBank/DDBJ databases">
        <title>Genome assembly of strain Ka43.</title>
        <authorList>
            <person name="Kukolya J."/>
            <person name="Nagy I."/>
            <person name="Horvath B."/>
            <person name="Toth A."/>
        </authorList>
    </citation>
    <scope>NUCLEOTIDE SEQUENCE</scope>
    <source>
        <strain evidence="3">KB43</strain>
    </source>
</reference>
<feature type="signal peptide" evidence="1">
    <location>
        <begin position="1"/>
        <end position="19"/>
    </location>
</feature>
<dbReference type="RefSeq" id="WP_193908771.1">
    <property type="nucleotide sequence ID" value="NZ_PRDL01000001.1"/>
</dbReference>
<dbReference type="SUPFAM" id="SSF50156">
    <property type="entry name" value="PDZ domain-like"/>
    <property type="match status" value="1"/>
</dbReference>
<dbReference type="EMBL" id="PRDL01000001">
    <property type="protein sequence ID" value="MBE8717150.1"/>
    <property type="molecule type" value="Genomic_DNA"/>
</dbReference>
<feature type="chain" id="PRO_5037058476" evidence="1">
    <location>
        <begin position="20"/>
        <end position="112"/>
    </location>
</feature>
<name>A0A928YU74_9GAMM</name>
<dbReference type="PROSITE" id="PS50106">
    <property type="entry name" value="PDZ"/>
    <property type="match status" value="1"/>
</dbReference>